<evidence type="ECO:0000313" key="3">
    <source>
        <dbReference type="Proteomes" id="UP000467322"/>
    </source>
</evidence>
<comment type="caution">
    <text evidence="2">The sequence shown here is derived from an EMBL/GenBank/DDBJ whole genome shotgun (WGS) entry which is preliminary data.</text>
</comment>
<feature type="domain" description="Glycosyl transferase family 25" evidence="1">
    <location>
        <begin position="10"/>
        <end position="177"/>
    </location>
</feature>
<evidence type="ECO:0000259" key="1">
    <source>
        <dbReference type="Pfam" id="PF01755"/>
    </source>
</evidence>
<protein>
    <recommendedName>
        <fullName evidence="1">Glycosyl transferase family 25 domain-containing protein</fullName>
    </recommendedName>
</protein>
<dbReference type="Pfam" id="PF01755">
    <property type="entry name" value="Glyco_transf_25"/>
    <property type="match status" value="1"/>
</dbReference>
<dbReference type="InterPro" id="IPR002654">
    <property type="entry name" value="Glyco_trans_25"/>
</dbReference>
<evidence type="ECO:0000313" key="2">
    <source>
        <dbReference type="EMBL" id="MZR12494.1"/>
    </source>
</evidence>
<dbReference type="Proteomes" id="UP000467322">
    <property type="component" value="Unassembled WGS sequence"/>
</dbReference>
<sequence>MTYPTLAVRVISLTNSTARRDAVRENLQGFDLPWAFHDASRPGDDDALPDDPEGQARLFGRRLTPGERACYMSHVHALDTFEADPTLDWLLVMEDDVWIDTAFPYDALAATLDDHGIGYLRLFAREYRRALPRFRFGERQILYLVSDPYGSQGYLISRDAAARFRSRLTAIRRPIDDELGRFWENGLDNHVLFPFPLIERHMPSTLNSARDDAQIGGPVRNLTRLRTRLGDYVAKRAYLAARRAPFARDRIRARKR</sequence>
<dbReference type="EMBL" id="WTUX01000010">
    <property type="protein sequence ID" value="MZR12494.1"/>
    <property type="molecule type" value="Genomic_DNA"/>
</dbReference>
<reference evidence="2 3" key="1">
    <citation type="submission" date="2019-12" db="EMBL/GenBank/DDBJ databases">
        <title>Maritimibacter sp. nov. sp. isolated from sea sand.</title>
        <authorList>
            <person name="Kim J."/>
            <person name="Jeong S.E."/>
            <person name="Jung H.S."/>
            <person name="Jeon C.O."/>
        </authorList>
    </citation>
    <scope>NUCLEOTIDE SEQUENCE [LARGE SCALE GENOMIC DNA]</scope>
    <source>
        <strain evidence="2 3">DP07</strain>
    </source>
</reference>
<proteinExistence type="predicted"/>
<dbReference type="RefSeq" id="WP_161350612.1">
    <property type="nucleotide sequence ID" value="NZ_WTUX01000010.1"/>
</dbReference>
<gene>
    <name evidence="2" type="ORF">GQE99_05620</name>
</gene>
<organism evidence="2 3">
    <name type="scientific">Maritimibacter harenae</name>
    <dbReference type="NCBI Taxonomy" id="2606218"/>
    <lineage>
        <taxon>Bacteria</taxon>
        <taxon>Pseudomonadati</taxon>
        <taxon>Pseudomonadota</taxon>
        <taxon>Alphaproteobacteria</taxon>
        <taxon>Rhodobacterales</taxon>
        <taxon>Roseobacteraceae</taxon>
        <taxon>Maritimibacter</taxon>
    </lineage>
</organism>
<accession>A0A845M7H4</accession>
<dbReference type="AlphaFoldDB" id="A0A845M7H4"/>
<keyword evidence="3" id="KW-1185">Reference proteome</keyword>
<dbReference type="CDD" id="cd06532">
    <property type="entry name" value="Glyco_transf_25"/>
    <property type="match status" value="1"/>
</dbReference>
<name>A0A845M7H4_9RHOB</name>